<organism evidence="3 4">
    <name type="scientific">Mycoplasmopsis cynos</name>
    <dbReference type="NCBI Taxonomy" id="171284"/>
    <lineage>
        <taxon>Bacteria</taxon>
        <taxon>Bacillati</taxon>
        <taxon>Mycoplasmatota</taxon>
        <taxon>Mycoplasmoidales</taxon>
        <taxon>Metamycoplasmataceae</taxon>
        <taxon>Mycoplasmopsis</taxon>
    </lineage>
</organism>
<feature type="coiled-coil region" evidence="1">
    <location>
        <begin position="57"/>
        <end position="98"/>
    </location>
</feature>
<accession>A0A449AHI5</accession>
<feature type="region of interest" description="Disordered" evidence="2">
    <location>
        <begin position="143"/>
        <end position="166"/>
    </location>
</feature>
<dbReference type="Proteomes" id="UP000289506">
    <property type="component" value="Plasmid 13"/>
</dbReference>
<evidence type="ECO:0000313" key="3">
    <source>
        <dbReference type="EMBL" id="VEU64416.1"/>
    </source>
</evidence>
<reference evidence="3 4" key="1">
    <citation type="submission" date="2019-01" db="EMBL/GenBank/DDBJ databases">
        <authorList>
            <consortium name="Pathogen Informatics"/>
        </authorList>
    </citation>
    <scope>NUCLEOTIDE SEQUENCE [LARGE SCALE GENOMIC DNA]</scope>
    <source>
        <strain evidence="3 4">NCTC10142</strain>
        <plasmid evidence="4">13</plasmid>
    </source>
</reference>
<protein>
    <submittedName>
        <fullName evidence="3">Uncharacterized protein</fullName>
    </submittedName>
</protein>
<evidence type="ECO:0000256" key="1">
    <source>
        <dbReference type="SAM" id="Coils"/>
    </source>
</evidence>
<feature type="compositionally biased region" description="Low complexity" evidence="2">
    <location>
        <begin position="145"/>
        <end position="154"/>
    </location>
</feature>
<keyword evidence="1" id="KW-0175">Coiled coil</keyword>
<geneLocation type="plasmid" evidence="3 4">
    <name>13</name>
</geneLocation>
<name>A0A449AHI5_9BACT</name>
<dbReference type="AlphaFoldDB" id="A0A449AHI5"/>
<gene>
    <name evidence="3" type="ORF">NCTC10142_00156</name>
</gene>
<keyword evidence="3" id="KW-0614">Plasmid</keyword>
<dbReference type="RefSeq" id="WP_129720408.1">
    <property type="nucleotide sequence ID" value="NZ_LR214986.1"/>
</dbReference>
<evidence type="ECO:0000313" key="4">
    <source>
        <dbReference type="Proteomes" id="UP000289506"/>
    </source>
</evidence>
<evidence type="ECO:0000256" key="2">
    <source>
        <dbReference type="SAM" id="MobiDB-lite"/>
    </source>
</evidence>
<dbReference type="EMBL" id="LR214986">
    <property type="protein sequence ID" value="VEU64416.1"/>
    <property type="molecule type" value="Genomic_DNA"/>
</dbReference>
<sequence>MKLFENLSQKLGISCQEINEKLGIKENASKPEILNALGVYAIFDEKENLSSYIADKISNKTKELEASNLEKEKALNEINELKNQLSNFETTKSHLKELIKNEFNKIDFTTKTDFEQLDINKIDYSNVKKSILQQASELNWEVKEQPQPQEQPQENNFKAKGILTRY</sequence>
<proteinExistence type="predicted"/>